<comment type="cofactor">
    <cofactor evidence="1">
        <name>pantetheine 4'-phosphate</name>
        <dbReference type="ChEBI" id="CHEBI:47942"/>
    </cofactor>
</comment>
<dbReference type="Gene3D" id="1.10.1200.10">
    <property type="entry name" value="ACP-like"/>
    <property type="match status" value="2"/>
</dbReference>
<dbReference type="PANTHER" id="PTHR45527">
    <property type="entry name" value="NONRIBOSOMAL PEPTIDE SYNTHETASE"/>
    <property type="match status" value="1"/>
</dbReference>
<sequence>MEARDDARHLLALTASNAAASTGPVGRDATLHELVGAQAAATPGATAVVHDDGLLTYAELDERSTRLAHRLRVLGVRAETPVGVMLERDPELVVALLGVLKAGGAFVPIDPTYPAVRIRHMLDDSGARAVVLRQDLRDRLPEDLRHGTGQVSVVPVGAGAESEAGTSAQRLVTPVEQEPRPANLAYVVYTSGSTGLPKGVMVEHRGIVSYLLGMLEHFPMGPRDRMLQVTSLSFDVSVYEIFLPLLTGGATVLPRSGSHTDAPYLSGLIAEHGVTSFHLVPSLLRTFIDGLDPRQCAGLRRIFVSGEALDPALMADVHDRLPCDLVNLYGATEVSVDSTWWTAPRDRPDAPVLVGRPMAGATAYVLDDEMRQLPPSEVGEVYLGGASVTRGYHGRAALTAQRFLPDPYGPPGSRLYRTGDLGRVEDNGELRLLGRIDHQVKLHGRRIEPGEIEAAMTAHPHVSLAAVVPAGTGAQAALTGFFTGAGVDAEELRGFLAQRLPTALVPVRLVALDTLPLSPNGKIDRNALAELAARPDLATVRPALEHTDPVLRAVLDATADVLGGTPVAPYENFFDKGGNSLHATRLVAKLRSALDTAIGVRAVFEHQTPAQLADALRLTLDDAPDSGAQGTTAGELSAAQHRMWLLAQISETPAEYAITLALHLAGALDTEALGWAVDAVVRRHDSLLSCFPNRDGTPVRAEVPAEALRLRHAPPEPGGDPDEVVRRVVAEETAGLDLVAGPLFRPVLVPLGAEEYLLVIVLHHIVADGWSTEVLLEDIAAHYRARTGEEPVPGRPVVSYQRYVDIERRNERDGVTDRDLEYFTTELRGIPEEVTLPLDRSRPAQRTGRGATLRPAFGPRGSDAVRRLAATHRTTPFVVLLAGLSTLLHRAGGHEDVVIGSAVAGRFDAEVDDLVGLCLNSVALRWPVGPATAFATVVERAERSLLDAIDHSAVPFARVVEKLGVRRDARRTPVFQVIALYDDFPDSPDLPGLSVRALETDDGSAQCDALFTFRPPTDDGMALSIEYSTDVYDHTTVRRWAEQLETLLTAAADAPGTEVARLPLLSGSALDALLALGEGPVRPLPDDLTLTGLFARQVALAPQRTALTWREATGAVATLSYADLDERSSRLAHALREYGVGANTPVVLCLARGADVLPAVYGVLKAGGGYVPIEPDNPPERIAGLVRDSGTRVLLTQQQSAASLPELPGVAVLVVDDHEALGRFPATVPEPVPRPQGLAYVIYTSGSTGRPKGVMVEHHSVVNYLTALQEKFRLTSDDRLLLKSPLSFDVSVREVFWALSTGATLVVAEAGRHADPDYLVEAIERERVTVVHFVPSMLHVLLETLDGPGRCPTLRQVMTSGETLPVRTARRCLELLGAELRNMYGPTETTVEMTDFDVRGRTDTERLPIGRPFPNTRVYVLDDDLRLVPQGTVGELYVSGDPVARGYLGRPALTADRFLPDPYGLPGTRMYRTGDLGRFTGEGLLDFQGRSDFQVQLRGHRIELGEIESVLCEQPGVTAAVAVVRRPDSPEAAHLVAYAVRAEEPRGTDQALRAELAKRLPHYMVPTAVVTLDALPLTVNGKLDRAALPDPWEARAAEDSGSGDAAAPTLNGRRELALAEIWRDLLDTDEVGPEDNFFSLGGHSLLVATLSARVRAELGIRAPLTLFLRHPVLRDLAAALPEPDGDRALRDHAGPRRRGTDRAPLSAAQRRIWIDEHLWPGTAAYTVPEAFRLHGPLDEAAFEGALHDLMARHEALRTRIVGGEDPELAVDDQMVVRLLRADAREAGEAAVQRLLEQAAHKVFALDGPLVEMALARTSPEEWVFLFTAHHLVVDGWSFDVLWRDLETLYRNRVAGGGLSLPPPRLTFTDCTWWESERAAASDHRSHLAFWRQELAGIAPGAGPADATDTDRSGSSRTVRLGAELSDQLRLVAAELGVTPFVLTLTAFALAVTAEGSAEQVIGVEVAGRADERVADVVGLFINHVPLRLRRRSGLTARQAVAALDETWRRVLEHADVSFDTIVDDLGGQRGAGRGPGSDIAFSYLDSRTPPRLDGIRVTPLEPVFNGTAKFGLLLEVFDTPDGLVGVFEYQLARFGHGRMTRVRNQWEAMLLGFLADVDIPLAPQG</sequence>
<proteinExistence type="predicted"/>
<dbReference type="CDD" id="cd17646">
    <property type="entry name" value="A_NRPS_AB3403-like"/>
    <property type="match status" value="2"/>
</dbReference>
<feature type="domain" description="Carrier" evidence="5">
    <location>
        <begin position="1609"/>
        <end position="1684"/>
    </location>
</feature>
<dbReference type="KEGG" id="srn:A4G23_04390"/>
<dbReference type="Pfam" id="PF13193">
    <property type="entry name" value="AMP-binding_C"/>
    <property type="match status" value="2"/>
</dbReference>
<feature type="domain" description="Carrier" evidence="5">
    <location>
        <begin position="545"/>
        <end position="620"/>
    </location>
</feature>
<evidence type="ECO:0000256" key="2">
    <source>
        <dbReference type="ARBA" id="ARBA00022450"/>
    </source>
</evidence>
<dbReference type="GO" id="GO:0043041">
    <property type="term" value="P:amino acid activation for nonribosomal peptide biosynthetic process"/>
    <property type="evidence" value="ECO:0007669"/>
    <property type="project" value="TreeGrafter"/>
</dbReference>
<name>A0A1D8G7R9_9ACTN</name>
<evidence type="ECO:0000256" key="3">
    <source>
        <dbReference type="ARBA" id="ARBA00022553"/>
    </source>
</evidence>
<dbReference type="Gene3D" id="2.30.38.10">
    <property type="entry name" value="Luciferase, Domain 3"/>
    <property type="match status" value="2"/>
</dbReference>
<dbReference type="GO" id="GO:0044550">
    <property type="term" value="P:secondary metabolite biosynthetic process"/>
    <property type="evidence" value="ECO:0007669"/>
    <property type="project" value="UniProtKB-ARBA"/>
</dbReference>
<dbReference type="Gene3D" id="3.30.300.30">
    <property type="match status" value="2"/>
</dbReference>
<reference evidence="6 7" key="1">
    <citation type="submission" date="2016-09" db="EMBL/GenBank/DDBJ databases">
        <title>Streptomyces rubrolavendulae MJM4426 Genome sequencing and assembly.</title>
        <authorList>
            <person name="Kim J.-G."/>
        </authorList>
    </citation>
    <scope>NUCLEOTIDE SEQUENCE [LARGE SCALE GENOMIC DNA]</scope>
    <source>
        <strain evidence="6 7">MJM4426</strain>
    </source>
</reference>
<dbReference type="SMART" id="SM00823">
    <property type="entry name" value="PKS_PP"/>
    <property type="match status" value="2"/>
</dbReference>
<dbReference type="NCBIfam" id="TIGR01733">
    <property type="entry name" value="AA-adenyl-dom"/>
    <property type="match status" value="2"/>
</dbReference>
<dbReference type="GO" id="GO:0005737">
    <property type="term" value="C:cytoplasm"/>
    <property type="evidence" value="ECO:0007669"/>
    <property type="project" value="TreeGrafter"/>
</dbReference>
<dbReference type="PROSITE" id="PS50075">
    <property type="entry name" value="CARRIER"/>
    <property type="match status" value="2"/>
</dbReference>
<dbReference type="GO" id="GO:0003824">
    <property type="term" value="F:catalytic activity"/>
    <property type="evidence" value="ECO:0007669"/>
    <property type="project" value="InterPro"/>
</dbReference>
<dbReference type="InterPro" id="IPR009081">
    <property type="entry name" value="PP-bd_ACP"/>
</dbReference>
<dbReference type="PANTHER" id="PTHR45527:SF1">
    <property type="entry name" value="FATTY ACID SYNTHASE"/>
    <property type="match status" value="1"/>
</dbReference>
<dbReference type="GO" id="GO:0031177">
    <property type="term" value="F:phosphopantetheine binding"/>
    <property type="evidence" value="ECO:0007669"/>
    <property type="project" value="InterPro"/>
</dbReference>
<dbReference type="FunFam" id="3.30.300.30:FF:000010">
    <property type="entry name" value="Enterobactin synthetase component F"/>
    <property type="match status" value="1"/>
</dbReference>
<dbReference type="FunFam" id="3.40.50.980:FF:000001">
    <property type="entry name" value="Non-ribosomal peptide synthetase"/>
    <property type="match status" value="2"/>
</dbReference>
<dbReference type="InterPro" id="IPR020806">
    <property type="entry name" value="PKS_PP-bd"/>
</dbReference>
<dbReference type="FunFam" id="2.30.38.10:FF:000001">
    <property type="entry name" value="Non-ribosomal peptide synthetase PvdI"/>
    <property type="match status" value="1"/>
</dbReference>
<dbReference type="InterPro" id="IPR036736">
    <property type="entry name" value="ACP-like_sf"/>
</dbReference>
<dbReference type="InterPro" id="IPR045851">
    <property type="entry name" value="AMP-bd_C_sf"/>
</dbReference>
<dbReference type="Gene3D" id="3.30.559.10">
    <property type="entry name" value="Chloramphenicol acetyltransferase-like domain"/>
    <property type="match status" value="2"/>
</dbReference>
<dbReference type="FunFam" id="3.40.50.12780:FF:000012">
    <property type="entry name" value="Non-ribosomal peptide synthetase"/>
    <property type="match status" value="2"/>
</dbReference>
<evidence type="ECO:0000313" key="6">
    <source>
        <dbReference type="EMBL" id="AOT61502.1"/>
    </source>
</evidence>
<dbReference type="SUPFAM" id="SSF52777">
    <property type="entry name" value="CoA-dependent acyltransferases"/>
    <property type="match status" value="4"/>
</dbReference>
<dbReference type="SUPFAM" id="SSF47336">
    <property type="entry name" value="ACP-like"/>
    <property type="match status" value="2"/>
</dbReference>
<dbReference type="EMBL" id="CP017316">
    <property type="protein sequence ID" value="AOT61502.1"/>
    <property type="molecule type" value="Genomic_DNA"/>
</dbReference>
<keyword evidence="7" id="KW-1185">Reference proteome</keyword>
<dbReference type="Pfam" id="PF00668">
    <property type="entry name" value="Condensation"/>
    <property type="match status" value="2"/>
</dbReference>
<dbReference type="InterPro" id="IPR025110">
    <property type="entry name" value="AMP-bd_C"/>
</dbReference>
<dbReference type="Pfam" id="PF00550">
    <property type="entry name" value="PP-binding"/>
    <property type="match status" value="2"/>
</dbReference>
<dbReference type="Gene3D" id="3.40.50.980">
    <property type="match status" value="4"/>
</dbReference>
<dbReference type="PROSITE" id="PS00012">
    <property type="entry name" value="PHOSPHOPANTETHEINE"/>
    <property type="match status" value="1"/>
</dbReference>
<dbReference type="Proteomes" id="UP000095349">
    <property type="component" value="Chromosome"/>
</dbReference>
<feature type="compositionally biased region" description="Basic and acidic residues" evidence="4">
    <location>
        <begin position="1684"/>
        <end position="1701"/>
    </location>
</feature>
<dbReference type="InterPro" id="IPR006162">
    <property type="entry name" value="Ppantetheine_attach_site"/>
</dbReference>
<evidence type="ECO:0000256" key="4">
    <source>
        <dbReference type="SAM" id="MobiDB-lite"/>
    </source>
</evidence>
<dbReference type="SUPFAM" id="SSF56801">
    <property type="entry name" value="Acetyl-CoA synthetase-like"/>
    <property type="match status" value="2"/>
</dbReference>
<dbReference type="GO" id="GO:0017000">
    <property type="term" value="P:antibiotic biosynthetic process"/>
    <property type="evidence" value="ECO:0007669"/>
    <property type="project" value="UniProtKB-ARBA"/>
</dbReference>
<dbReference type="STRING" id="285473.A4G23_04390"/>
<dbReference type="Pfam" id="PF00501">
    <property type="entry name" value="AMP-binding"/>
    <property type="match status" value="2"/>
</dbReference>
<dbReference type="Gene3D" id="3.30.559.30">
    <property type="entry name" value="Nonribosomal peptide synthetase, condensation domain"/>
    <property type="match status" value="2"/>
</dbReference>
<dbReference type="PATRIC" id="fig|285473.5.peg.4609"/>
<accession>A0A1D8G7R9</accession>
<dbReference type="CDD" id="cd19531">
    <property type="entry name" value="LCL_NRPS-like"/>
    <property type="match status" value="2"/>
</dbReference>
<dbReference type="InterPro" id="IPR023213">
    <property type="entry name" value="CAT-like_dom_sf"/>
</dbReference>
<feature type="region of interest" description="Disordered" evidence="4">
    <location>
        <begin position="1683"/>
        <end position="1704"/>
    </location>
</feature>
<dbReference type="GO" id="GO:0008610">
    <property type="term" value="P:lipid biosynthetic process"/>
    <property type="evidence" value="ECO:0007669"/>
    <property type="project" value="UniProtKB-ARBA"/>
</dbReference>
<dbReference type="InterPro" id="IPR020845">
    <property type="entry name" value="AMP-binding_CS"/>
</dbReference>
<evidence type="ECO:0000256" key="1">
    <source>
        <dbReference type="ARBA" id="ARBA00001957"/>
    </source>
</evidence>
<dbReference type="PROSITE" id="PS00455">
    <property type="entry name" value="AMP_BINDING"/>
    <property type="match status" value="2"/>
</dbReference>
<evidence type="ECO:0000313" key="7">
    <source>
        <dbReference type="Proteomes" id="UP000095349"/>
    </source>
</evidence>
<keyword evidence="3" id="KW-0597">Phosphoprotein</keyword>
<organism evidence="6 7">
    <name type="scientific">Streptomyces rubrolavendulae</name>
    <dbReference type="NCBI Taxonomy" id="285473"/>
    <lineage>
        <taxon>Bacteria</taxon>
        <taxon>Bacillati</taxon>
        <taxon>Actinomycetota</taxon>
        <taxon>Actinomycetes</taxon>
        <taxon>Kitasatosporales</taxon>
        <taxon>Streptomycetaceae</taxon>
        <taxon>Streptomyces</taxon>
    </lineage>
</organism>
<dbReference type="InterPro" id="IPR001242">
    <property type="entry name" value="Condensation_dom"/>
</dbReference>
<protein>
    <submittedName>
        <fullName evidence="6">Tyrocidine synthase 3</fullName>
    </submittedName>
</protein>
<dbReference type="NCBIfam" id="NF003417">
    <property type="entry name" value="PRK04813.1"/>
    <property type="match status" value="2"/>
</dbReference>
<gene>
    <name evidence="6" type="primary">tycC_3</name>
    <name evidence="6" type="ORF">A4G23_04390</name>
</gene>
<dbReference type="InterPro" id="IPR010071">
    <property type="entry name" value="AA_adenyl_dom"/>
</dbReference>
<keyword evidence="2" id="KW-0596">Phosphopantetheine</keyword>
<dbReference type="InterPro" id="IPR000873">
    <property type="entry name" value="AMP-dep_synth/lig_dom"/>
</dbReference>
<evidence type="ECO:0000259" key="5">
    <source>
        <dbReference type="PROSITE" id="PS50075"/>
    </source>
</evidence>